<sequence>MSTSLPRPIPLELAEMIAGRLRAIGDPTRLRLLDALRDGERSVQELTELLGAGQQNVSKHLGVLHGAGIVSRRKVGTSVRYAVSDPGVYELCEQVCGSLQAQLAELTALVGGTAAG</sequence>
<dbReference type="CDD" id="cd00090">
    <property type="entry name" value="HTH_ARSR"/>
    <property type="match status" value="1"/>
</dbReference>
<dbReference type="RefSeq" id="WP_259312581.1">
    <property type="nucleotide sequence ID" value="NZ_CP087164.1"/>
</dbReference>
<dbReference type="PROSITE" id="PS50987">
    <property type="entry name" value="HTH_ARSR_2"/>
    <property type="match status" value="1"/>
</dbReference>
<evidence type="ECO:0000313" key="6">
    <source>
        <dbReference type="Proteomes" id="UP001162834"/>
    </source>
</evidence>
<dbReference type="GO" id="GO:0003700">
    <property type="term" value="F:DNA-binding transcription factor activity"/>
    <property type="evidence" value="ECO:0007669"/>
    <property type="project" value="InterPro"/>
</dbReference>
<gene>
    <name evidence="5" type="ORF">DSM104329_04990</name>
</gene>
<keyword evidence="1" id="KW-0805">Transcription regulation</keyword>
<dbReference type="PANTHER" id="PTHR43132">
    <property type="entry name" value="ARSENICAL RESISTANCE OPERON REPRESSOR ARSR-RELATED"/>
    <property type="match status" value="1"/>
</dbReference>
<dbReference type="SMART" id="SM00418">
    <property type="entry name" value="HTH_ARSR"/>
    <property type="match status" value="1"/>
</dbReference>
<dbReference type="NCBIfam" id="NF033788">
    <property type="entry name" value="HTH_metalloreg"/>
    <property type="match status" value="1"/>
</dbReference>
<evidence type="ECO:0000313" key="5">
    <source>
        <dbReference type="EMBL" id="UGS38560.1"/>
    </source>
</evidence>
<evidence type="ECO:0000256" key="3">
    <source>
        <dbReference type="ARBA" id="ARBA00023163"/>
    </source>
</evidence>
<dbReference type="GO" id="GO:0003677">
    <property type="term" value="F:DNA binding"/>
    <property type="evidence" value="ECO:0007669"/>
    <property type="project" value="UniProtKB-KW"/>
</dbReference>
<keyword evidence="2" id="KW-0238">DNA-binding</keyword>
<organism evidence="5 6">
    <name type="scientific">Capillimicrobium parvum</name>
    <dbReference type="NCBI Taxonomy" id="2884022"/>
    <lineage>
        <taxon>Bacteria</taxon>
        <taxon>Bacillati</taxon>
        <taxon>Actinomycetota</taxon>
        <taxon>Thermoleophilia</taxon>
        <taxon>Solirubrobacterales</taxon>
        <taxon>Capillimicrobiaceae</taxon>
        <taxon>Capillimicrobium</taxon>
    </lineage>
</organism>
<dbReference type="Pfam" id="PF01022">
    <property type="entry name" value="HTH_5"/>
    <property type="match status" value="1"/>
</dbReference>
<dbReference type="InterPro" id="IPR051011">
    <property type="entry name" value="Metal_resp_trans_reg"/>
</dbReference>
<dbReference type="InterPro" id="IPR011991">
    <property type="entry name" value="ArsR-like_HTH"/>
</dbReference>
<name>A0A9E6Y240_9ACTN</name>
<dbReference type="Gene3D" id="1.10.10.10">
    <property type="entry name" value="Winged helix-like DNA-binding domain superfamily/Winged helix DNA-binding domain"/>
    <property type="match status" value="1"/>
</dbReference>
<dbReference type="EMBL" id="CP087164">
    <property type="protein sequence ID" value="UGS38560.1"/>
    <property type="molecule type" value="Genomic_DNA"/>
</dbReference>
<evidence type="ECO:0000256" key="2">
    <source>
        <dbReference type="ARBA" id="ARBA00023125"/>
    </source>
</evidence>
<dbReference type="PANTHER" id="PTHR43132:SF9">
    <property type="entry name" value="ARSR FAMILY TRANSCRIPTIONAL REGULATORY PROTEIN"/>
    <property type="match status" value="1"/>
</dbReference>
<accession>A0A9E6Y240</accession>
<dbReference type="KEGG" id="sbae:DSM104329_04990"/>
<keyword evidence="3" id="KW-0804">Transcription</keyword>
<protein>
    <recommendedName>
        <fullName evidence="4">HTH arsR-type domain-containing protein</fullName>
    </recommendedName>
</protein>
<dbReference type="InterPro" id="IPR001845">
    <property type="entry name" value="HTH_ArsR_DNA-bd_dom"/>
</dbReference>
<feature type="domain" description="HTH arsR-type" evidence="4">
    <location>
        <begin position="9"/>
        <end position="103"/>
    </location>
</feature>
<dbReference type="InterPro" id="IPR036390">
    <property type="entry name" value="WH_DNA-bd_sf"/>
</dbReference>
<dbReference type="Proteomes" id="UP001162834">
    <property type="component" value="Chromosome"/>
</dbReference>
<dbReference type="SUPFAM" id="SSF46785">
    <property type="entry name" value="Winged helix' DNA-binding domain"/>
    <property type="match status" value="1"/>
</dbReference>
<dbReference type="InterPro" id="IPR036388">
    <property type="entry name" value="WH-like_DNA-bd_sf"/>
</dbReference>
<dbReference type="PRINTS" id="PR00778">
    <property type="entry name" value="HTHARSR"/>
</dbReference>
<evidence type="ECO:0000256" key="1">
    <source>
        <dbReference type="ARBA" id="ARBA00023015"/>
    </source>
</evidence>
<proteinExistence type="predicted"/>
<evidence type="ECO:0000259" key="4">
    <source>
        <dbReference type="PROSITE" id="PS50987"/>
    </source>
</evidence>
<keyword evidence="6" id="KW-1185">Reference proteome</keyword>
<dbReference type="AlphaFoldDB" id="A0A9E6Y240"/>
<reference evidence="5" key="1">
    <citation type="journal article" date="2022" name="Int. J. Syst. Evol. Microbiol.">
        <title>Pseudomonas aegrilactucae sp. nov. and Pseudomonas morbosilactucae sp. nov., pathogens causing bacterial rot of lettuce in Japan.</title>
        <authorList>
            <person name="Sawada H."/>
            <person name="Fujikawa T."/>
            <person name="Satou M."/>
        </authorList>
    </citation>
    <scope>NUCLEOTIDE SEQUENCE</scope>
    <source>
        <strain evidence="5">0166_1</strain>
    </source>
</reference>